<gene>
    <name evidence="2" type="ORF">Edafosvirus9_6</name>
</gene>
<reference evidence="2" key="1">
    <citation type="submission" date="2018-10" db="EMBL/GenBank/DDBJ databases">
        <title>Hidden diversity of soil giant viruses.</title>
        <authorList>
            <person name="Schulz F."/>
            <person name="Alteio L."/>
            <person name="Goudeau D."/>
            <person name="Ryan E.M."/>
            <person name="Malmstrom R.R."/>
            <person name="Blanchard J."/>
            <person name="Woyke T."/>
        </authorList>
    </citation>
    <scope>NUCLEOTIDE SEQUENCE</scope>
    <source>
        <strain evidence="2">EDV1</strain>
    </source>
</reference>
<evidence type="ECO:0000313" key="2">
    <source>
        <dbReference type="EMBL" id="AYV78292.1"/>
    </source>
</evidence>
<evidence type="ECO:0000256" key="1">
    <source>
        <dbReference type="SAM" id="Coils"/>
    </source>
</evidence>
<proteinExistence type="predicted"/>
<sequence>MTDTKSLELLIDNYNGSIISKENDQKIKDLNLQKDELDKKMIEINNNLSLLEKEKTDNIKLKQNEHIKINNIIETTFNNAFKNLKENDYVYFRHRLDTDVVAVWTKLKIIILDRTHNFAIFDNDTNFSFSSLSVVDMSIFPRKQRFVPIIDNNTALTEKMIKMSSVDNHVNHFINKSEYITVDKTVA</sequence>
<keyword evidence="1" id="KW-0175">Coiled coil</keyword>
<feature type="coiled-coil region" evidence="1">
    <location>
        <begin position="20"/>
        <end position="54"/>
    </location>
</feature>
<name>A0A3G4ZTR3_9VIRU</name>
<protein>
    <submittedName>
        <fullName evidence="2">Uncharacterized protein</fullName>
    </submittedName>
</protein>
<accession>A0A3G4ZTR3</accession>
<dbReference type="EMBL" id="MK072074">
    <property type="protein sequence ID" value="AYV78292.1"/>
    <property type="molecule type" value="Genomic_DNA"/>
</dbReference>
<organism evidence="2">
    <name type="scientific">Edafosvirus sp</name>
    <dbReference type="NCBI Taxonomy" id="2487765"/>
    <lineage>
        <taxon>Viruses</taxon>
        <taxon>Varidnaviria</taxon>
        <taxon>Bamfordvirae</taxon>
        <taxon>Nucleocytoviricota</taxon>
        <taxon>Megaviricetes</taxon>
        <taxon>Imitervirales</taxon>
        <taxon>Mimiviridae</taxon>
        <taxon>Klosneuvirinae</taxon>
    </lineage>
</organism>